<name>A0A6J3M831_9PEZI</name>
<reference evidence="2" key="3">
    <citation type="submission" date="2025-08" db="UniProtKB">
        <authorList>
            <consortium name="RefSeq"/>
        </authorList>
    </citation>
    <scope>IDENTIFICATION</scope>
    <source>
        <strain evidence="2">CBS 342.82</strain>
    </source>
</reference>
<reference evidence="2" key="1">
    <citation type="submission" date="2020-01" db="EMBL/GenBank/DDBJ databases">
        <authorList>
            <consortium name="DOE Joint Genome Institute"/>
            <person name="Haridas S."/>
            <person name="Albert R."/>
            <person name="Binder M."/>
            <person name="Bloem J."/>
            <person name="Labutti K."/>
            <person name="Salamov A."/>
            <person name="Andreopoulos B."/>
            <person name="Baker S.E."/>
            <person name="Barry K."/>
            <person name="Bills G."/>
            <person name="Bluhm B.H."/>
            <person name="Cannon C."/>
            <person name="Castanera R."/>
            <person name="Culley D.E."/>
            <person name="Daum C."/>
            <person name="Ezra D."/>
            <person name="Gonzalez J.B."/>
            <person name="Henrissat B."/>
            <person name="Kuo A."/>
            <person name="Liang C."/>
            <person name="Lipzen A."/>
            <person name="Lutzoni F."/>
            <person name="Magnuson J."/>
            <person name="Mondo S."/>
            <person name="Nolan M."/>
            <person name="Ohm R."/>
            <person name="Pangilinan J."/>
            <person name="Park H.-J."/>
            <person name="Ramirez L."/>
            <person name="Alfaro M."/>
            <person name="Sun H."/>
            <person name="Tritt A."/>
            <person name="Yoshinaga Y."/>
            <person name="Zwiers L.-H."/>
            <person name="Turgeon B.G."/>
            <person name="Goodwin S.B."/>
            <person name="Spatafora J.W."/>
            <person name="Crous P.W."/>
            <person name="Grigoriev I.V."/>
        </authorList>
    </citation>
    <scope>NUCLEOTIDE SEQUENCE</scope>
    <source>
        <strain evidence="2">CBS 342.82</strain>
    </source>
</reference>
<evidence type="ECO:0000313" key="2">
    <source>
        <dbReference type="RefSeq" id="XP_033461186.1"/>
    </source>
</evidence>
<gene>
    <name evidence="2" type="ORF">K489DRAFT_175135</name>
</gene>
<reference evidence="2" key="2">
    <citation type="submission" date="2020-04" db="EMBL/GenBank/DDBJ databases">
        <authorList>
            <consortium name="NCBI Genome Project"/>
        </authorList>
    </citation>
    <scope>NUCLEOTIDE SEQUENCE</scope>
    <source>
        <strain evidence="2">CBS 342.82</strain>
    </source>
</reference>
<evidence type="ECO:0000313" key="1">
    <source>
        <dbReference type="Proteomes" id="UP000504637"/>
    </source>
</evidence>
<dbReference type="AlphaFoldDB" id="A0A6J3M831"/>
<dbReference type="Proteomes" id="UP000504637">
    <property type="component" value="Unplaced"/>
</dbReference>
<accession>A0A6J3M831</accession>
<dbReference type="GeneID" id="54357198"/>
<organism evidence="2">
    <name type="scientific">Dissoconium aciculare CBS 342.82</name>
    <dbReference type="NCBI Taxonomy" id="1314786"/>
    <lineage>
        <taxon>Eukaryota</taxon>
        <taxon>Fungi</taxon>
        <taxon>Dikarya</taxon>
        <taxon>Ascomycota</taxon>
        <taxon>Pezizomycotina</taxon>
        <taxon>Dothideomycetes</taxon>
        <taxon>Dothideomycetidae</taxon>
        <taxon>Mycosphaerellales</taxon>
        <taxon>Dissoconiaceae</taxon>
        <taxon>Dissoconium</taxon>
    </lineage>
</organism>
<sequence length="83" mass="9480">MSTLTRYRLPALLGGCGSGERYLLDYRKPAPRWVTLLWRWGGGVREGRTNLSWKKALAVLWGIYTTTHSMTLAISATKDLPWR</sequence>
<dbReference type="RefSeq" id="XP_033461186.1">
    <property type="nucleotide sequence ID" value="XM_033599399.1"/>
</dbReference>
<keyword evidence="1" id="KW-1185">Reference proteome</keyword>
<protein>
    <submittedName>
        <fullName evidence="2">Uncharacterized protein</fullName>
    </submittedName>
</protein>
<proteinExistence type="predicted"/>